<dbReference type="AlphaFoldDB" id="A0A9W6MR33"/>
<name>A0A9W6MR33_9HYPH</name>
<gene>
    <name evidence="2" type="ORF">GCM10008170_08870</name>
    <name evidence="3" type="ORF">JOD31_002029</name>
</gene>
<accession>A0A9W6MR33</accession>
<dbReference type="Proteomes" id="UP000758856">
    <property type="component" value="Unassembled WGS sequence"/>
</dbReference>
<feature type="region of interest" description="Disordered" evidence="1">
    <location>
        <begin position="828"/>
        <end position="853"/>
    </location>
</feature>
<dbReference type="EMBL" id="JAFBCY010000002">
    <property type="protein sequence ID" value="MBM7851804.1"/>
    <property type="molecule type" value="Genomic_DNA"/>
</dbReference>
<dbReference type="EMBL" id="BSFF01000001">
    <property type="protein sequence ID" value="GLK54868.1"/>
    <property type="molecule type" value="Genomic_DNA"/>
</dbReference>
<reference evidence="2" key="3">
    <citation type="submission" date="2023-01" db="EMBL/GenBank/DDBJ databases">
        <authorList>
            <person name="Sun Q."/>
            <person name="Evtushenko L."/>
        </authorList>
    </citation>
    <scope>NUCLEOTIDE SEQUENCE</scope>
    <source>
        <strain evidence="2">VKM B-1606</strain>
    </source>
</reference>
<evidence type="ECO:0000256" key="1">
    <source>
        <dbReference type="SAM" id="MobiDB-lite"/>
    </source>
</evidence>
<sequence>MNVIQLCGSFGERCGIARYTQYVADTLSLLGVNNRIVRSCGQLDALLRADEAAGQAEPTLVLVQHEYGIYDMLGELSSGDSTGNIIATLTELSTRGRIRAAAFIMHTIVARDHVLSFANKQLFTSRFPVFHLNRLGAAQGGVEFLEHGVYRMPGSNLDRMLKGEMDIDAFAERQLATKSVGTFGLLSPNKMPRRIIELAGAHNLELKANFASRSKVDPKRLLRFLDEAHVTGTIGFDFLSEEDLLRTIETASFVGSFQEDFNHYATSGSTRFLLNSGVPLIVNSVTCFMDLSEVAVFVDDSRSELLARMMVDRDLYKSKIDDVVRFSRDNTMERVYERLLNDAVYHFDQKKDGKQRYVYYHQNLMSTPSLKDAVRYFGIDEPDMTATGIVSAVNRRFSAVAPKAVWESYLDTSKSISDPELLDEFDPKFDPKAQPVWERESDEPRPADATAALRAANSALIAWTPPTLSRLAMIPPSRWRDYLSRAGGIADQNALQTIGSIDPAATVGERLRIATDALGGHQMRTLGHGAHLIDDALARTVFYSSEIDSLPSAERAYCVALLLDRQPPDEGRLKLFKHLFDNGASIADFVGTSEFENSLIDLADGGASTRFGKATFGPAFTTTLEGRSSRVAFWRQFIRRRFNLPASAGEFDIHNAGDILDVRPGEPDRAGWTEFATTMRNQRFRFPVAAMEPFAGLAGDRPWFEIALYALSLKNARIVTSHKEFISPWTRAQQVFSQDEELPDFDFFLLHKDAARAFIPLLERRQPTPCLAFANEVFFVVSDLSKIARYYDGVHGGGFIAPPTDPIPAPAPAAAAPTAAAAALPTVAAPPPSAEVDPATAAAVAAHPQPWEV</sequence>
<evidence type="ECO:0000313" key="5">
    <source>
        <dbReference type="Proteomes" id="UP001143400"/>
    </source>
</evidence>
<evidence type="ECO:0000313" key="3">
    <source>
        <dbReference type="EMBL" id="MBM7851804.1"/>
    </source>
</evidence>
<proteinExistence type="predicted"/>
<protein>
    <submittedName>
        <fullName evidence="2">Uncharacterized protein</fullName>
    </submittedName>
</protein>
<dbReference type="Proteomes" id="UP001143400">
    <property type="component" value="Unassembled WGS sequence"/>
</dbReference>
<comment type="caution">
    <text evidence="2">The sequence shown here is derived from an EMBL/GenBank/DDBJ whole genome shotgun (WGS) entry which is preliminary data.</text>
</comment>
<reference evidence="2" key="1">
    <citation type="journal article" date="2014" name="Int. J. Syst. Evol. Microbiol.">
        <title>Complete genome sequence of Corynebacterium casei LMG S-19264T (=DSM 44701T), isolated from a smear-ripened cheese.</title>
        <authorList>
            <consortium name="US DOE Joint Genome Institute (JGI-PGF)"/>
            <person name="Walter F."/>
            <person name="Albersmeier A."/>
            <person name="Kalinowski J."/>
            <person name="Ruckert C."/>
        </authorList>
    </citation>
    <scope>NUCLEOTIDE SEQUENCE</scope>
    <source>
        <strain evidence="2">VKM B-1606</strain>
    </source>
</reference>
<reference evidence="3 4" key="2">
    <citation type="submission" date="2021-01" db="EMBL/GenBank/DDBJ databases">
        <title>Genomic Encyclopedia of Type Strains, Phase IV (KMG-IV): sequencing the most valuable type-strain genomes for metagenomic binning, comparative biology and taxonomic classification.</title>
        <authorList>
            <person name="Goeker M."/>
        </authorList>
    </citation>
    <scope>NUCLEOTIDE SEQUENCE [LARGE SCALE GENOMIC DNA]</scope>
    <source>
        <strain evidence="3 4">DSM 6130</strain>
    </source>
</reference>
<evidence type="ECO:0000313" key="4">
    <source>
        <dbReference type="Proteomes" id="UP000758856"/>
    </source>
</evidence>
<keyword evidence="4" id="KW-1185">Reference proteome</keyword>
<organism evidence="2 5">
    <name type="scientific">Methylopila capsulata</name>
    <dbReference type="NCBI Taxonomy" id="61654"/>
    <lineage>
        <taxon>Bacteria</taxon>
        <taxon>Pseudomonadati</taxon>
        <taxon>Pseudomonadota</taxon>
        <taxon>Alphaproteobacteria</taxon>
        <taxon>Hyphomicrobiales</taxon>
        <taxon>Methylopilaceae</taxon>
        <taxon>Methylopila</taxon>
    </lineage>
</organism>
<dbReference type="RefSeq" id="WP_204950201.1">
    <property type="nucleotide sequence ID" value="NZ_BSFF01000001.1"/>
</dbReference>
<evidence type="ECO:0000313" key="2">
    <source>
        <dbReference type="EMBL" id="GLK54868.1"/>
    </source>
</evidence>